<dbReference type="AlphaFoldDB" id="A0A368T531"/>
<name>A0A368T531_9ACTN</name>
<evidence type="ECO:0000313" key="2">
    <source>
        <dbReference type="Proteomes" id="UP000253318"/>
    </source>
</evidence>
<reference evidence="1 2" key="1">
    <citation type="submission" date="2018-04" db="EMBL/GenBank/DDBJ databases">
        <title>Novel actinobacteria from marine sediment.</title>
        <authorList>
            <person name="Ng Z.Y."/>
            <person name="Tan G.Y.A."/>
        </authorList>
    </citation>
    <scope>NUCLEOTIDE SEQUENCE [LARGE SCALE GENOMIC DNA]</scope>
    <source>
        <strain evidence="1 2">TPS81</strain>
    </source>
</reference>
<dbReference type="EMBL" id="QEIN01000091">
    <property type="protein sequence ID" value="RCV58570.1"/>
    <property type="molecule type" value="Genomic_DNA"/>
</dbReference>
<accession>A0A368T531</accession>
<gene>
    <name evidence="1" type="ORF">DEF24_13035</name>
</gene>
<protein>
    <submittedName>
        <fullName evidence="1">Uncharacterized protein</fullName>
    </submittedName>
</protein>
<comment type="caution">
    <text evidence="1">The sequence shown here is derived from an EMBL/GenBank/DDBJ whole genome shotgun (WGS) entry which is preliminary data.</text>
</comment>
<keyword evidence="2" id="KW-1185">Reference proteome</keyword>
<evidence type="ECO:0000313" key="1">
    <source>
        <dbReference type="EMBL" id="RCV58570.1"/>
    </source>
</evidence>
<dbReference type="Proteomes" id="UP000253318">
    <property type="component" value="Unassembled WGS sequence"/>
</dbReference>
<organism evidence="1 2">
    <name type="scientific">Marinitenerispora sediminis</name>
    <dbReference type="NCBI Taxonomy" id="1931232"/>
    <lineage>
        <taxon>Bacteria</taxon>
        <taxon>Bacillati</taxon>
        <taxon>Actinomycetota</taxon>
        <taxon>Actinomycetes</taxon>
        <taxon>Streptosporangiales</taxon>
        <taxon>Nocardiopsidaceae</taxon>
        <taxon>Marinitenerispora</taxon>
    </lineage>
</organism>
<proteinExistence type="predicted"/>
<sequence>MSLVGAAGWKQTGGHLWRLTAESVPMERRPSPMSEVTVVPAARTGFFRRGPGRLRRDAGEPALDGRWWRLRPRCGKERV</sequence>